<evidence type="ECO:0000313" key="1">
    <source>
        <dbReference type="EMBL" id="WCT75818.1"/>
    </source>
</evidence>
<sequence length="113" mass="12628">MTPEAQIIPLWPRWTASIGLMRHRKIQVRTRCRRCDVLMRADLSDLAGRYGANMCLIDRQERCRMVGCDGAAFYLATPRYGGPWHILLADPRLMKGLDLGAASGSAAALRILT</sequence>
<dbReference type="Proteomes" id="UP001220395">
    <property type="component" value="Plasmid unnamed2"/>
</dbReference>
<protein>
    <submittedName>
        <fullName evidence="1">Uncharacterized protein</fullName>
    </submittedName>
</protein>
<dbReference type="EMBL" id="CP117413">
    <property type="protein sequence ID" value="WCT75818.1"/>
    <property type="molecule type" value="Genomic_DNA"/>
</dbReference>
<keyword evidence="1" id="KW-0614">Plasmid</keyword>
<proteinExistence type="predicted"/>
<evidence type="ECO:0000313" key="2">
    <source>
        <dbReference type="Proteomes" id="UP001220395"/>
    </source>
</evidence>
<accession>A0ABY7TS12</accession>
<name>A0ABY7TS12_9SPHN</name>
<geneLocation type="plasmid" evidence="1 2">
    <name>unnamed2</name>
</geneLocation>
<reference evidence="1 2" key="1">
    <citation type="submission" date="2023-02" db="EMBL/GenBank/DDBJ databases">
        <title>Genome sequence of Sphingomonas naphthae.</title>
        <authorList>
            <person name="Kim S."/>
            <person name="Heo J."/>
            <person name="Kwon S.-W."/>
        </authorList>
    </citation>
    <scope>NUCLEOTIDE SEQUENCE [LARGE SCALE GENOMIC DNA]</scope>
    <source>
        <strain evidence="1 2">KACC 18716</strain>
        <plasmid evidence="1 2">unnamed2</plasmid>
    </source>
</reference>
<organism evidence="1 2">
    <name type="scientific">Sphingomonas naphthae</name>
    <dbReference type="NCBI Taxonomy" id="1813468"/>
    <lineage>
        <taxon>Bacteria</taxon>
        <taxon>Pseudomonadati</taxon>
        <taxon>Pseudomonadota</taxon>
        <taxon>Alphaproteobacteria</taxon>
        <taxon>Sphingomonadales</taxon>
        <taxon>Sphingomonadaceae</taxon>
        <taxon>Sphingomonas</taxon>
    </lineage>
</organism>
<keyword evidence="2" id="KW-1185">Reference proteome</keyword>
<gene>
    <name evidence="1" type="ORF">PQ455_20160</name>
</gene>
<dbReference type="RefSeq" id="WP_273692126.1">
    <property type="nucleotide sequence ID" value="NZ_CP117413.1"/>
</dbReference>